<organism evidence="1 2">
    <name type="scientific">Turnera subulata</name>
    <dbReference type="NCBI Taxonomy" id="218843"/>
    <lineage>
        <taxon>Eukaryota</taxon>
        <taxon>Viridiplantae</taxon>
        <taxon>Streptophyta</taxon>
        <taxon>Embryophyta</taxon>
        <taxon>Tracheophyta</taxon>
        <taxon>Spermatophyta</taxon>
        <taxon>Magnoliopsida</taxon>
        <taxon>eudicotyledons</taxon>
        <taxon>Gunneridae</taxon>
        <taxon>Pentapetalae</taxon>
        <taxon>rosids</taxon>
        <taxon>fabids</taxon>
        <taxon>Malpighiales</taxon>
        <taxon>Passifloraceae</taxon>
        <taxon>Turnera</taxon>
    </lineage>
</organism>
<dbReference type="Pfam" id="PF09737">
    <property type="entry name" value="Det1"/>
    <property type="match status" value="1"/>
</dbReference>
<dbReference type="AlphaFoldDB" id="A0A9Q0GKF1"/>
<sequence length="69" mass="8104">MQLISAMDRHRPSTDHPIKFISRRLPHTLKFKIKPGVSNPQLLRTMVTDLRHSQGDTTEDQRLRLEINM</sequence>
<dbReference type="PANTHER" id="PTHR13374">
    <property type="entry name" value="DET1 HOMOLOG DE-ETIOLATED-1 HOMOLOG"/>
    <property type="match status" value="1"/>
</dbReference>
<proteinExistence type="predicted"/>
<evidence type="ECO:0000313" key="2">
    <source>
        <dbReference type="Proteomes" id="UP001141552"/>
    </source>
</evidence>
<dbReference type="InterPro" id="IPR019138">
    <property type="entry name" value="De-etiolated_protein_1_Det1"/>
</dbReference>
<accession>A0A9Q0GKF1</accession>
<dbReference type="GO" id="GO:0031461">
    <property type="term" value="C:cullin-RING ubiquitin ligase complex"/>
    <property type="evidence" value="ECO:0007669"/>
    <property type="project" value="TreeGrafter"/>
</dbReference>
<keyword evidence="2" id="KW-1185">Reference proteome</keyword>
<evidence type="ECO:0000313" key="1">
    <source>
        <dbReference type="EMBL" id="KAJ4850507.1"/>
    </source>
</evidence>
<dbReference type="Proteomes" id="UP001141552">
    <property type="component" value="Unassembled WGS sequence"/>
</dbReference>
<dbReference type="OrthoDB" id="18339at2759"/>
<comment type="caution">
    <text evidence="1">The sequence shown here is derived from an EMBL/GenBank/DDBJ whole genome shotgun (WGS) entry which is preliminary data.</text>
</comment>
<dbReference type="GO" id="GO:1990756">
    <property type="term" value="F:ubiquitin-like ligase-substrate adaptor activity"/>
    <property type="evidence" value="ECO:0007669"/>
    <property type="project" value="TreeGrafter"/>
</dbReference>
<protein>
    <submittedName>
        <fullName evidence="1">Uncharacterized protein</fullName>
    </submittedName>
</protein>
<gene>
    <name evidence="1" type="ORF">Tsubulata_040626</name>
</gene>
<dbReference type="GO" id="GO:0005634">
    <property type="term" value="C:nucleus"/>
    <property type="evidence" value="ECO:0007669"/>
    <property type="project" value="TreeGrafter"/>
</dbReference>
<reference evidence="1" key="2">
    <citation type="journal article" date="2023" name="Plants (Basel)">
        <title>Annotation of the Turnera subulata (Passifloraceae) Draft Genome Reveals the S-Locus Evolved after the Divergence of Turneroideae from Passifloroideae in a Stepwise Manner.</title>
        <authorList>
            <person name="Henning P.M."/>
            <person name="Roalson E.H."/>
            <person name="Mir W."/>
            <person name="McCubbin A.G."/>
            <person name="Shore J.S."/>
        </authorList>
    </citation>
    <scope>NUCLEOTIDE SEQUENCE</scope>
    <source>
        <strain evidence="1">F60SS</strain>
    </source>
</reference>
<dbReference type="GO" id="GO:0031625">
    <property type="term" value="F:ubiquitin protein ligase binding"/>
    <property type="evidence" value="ECO:0007669"/>
    <property type="project" value="TreeGrafter"/>
</dbReference>
<name>A0A9Q0GKF1_9ROSI</name>
<dbReference type="GO" id="GO:0016567">
    <property type="term" value="P:protein ubiquitination"/>
    <property type="evidence" value="ECO:0007669"/>
    <property type="project" value="TreeGrafter"/>
</dbReference>
<dbReference type="GO" id="GO:0032436">
    <property type="term" value="P:positive regulation of proteasomal ubiquitin-dependent protein catabolic process"/>
    <property type="evidence" value="ECO:0007669"/>
    <property type="project" value="TreeGrafter"/>
</dbReference>
<dbReference type="EMBL" id="JAKUCV010000309">
    <property type="protein sequence ID" value="KAJ4850507.1"/>
    <property type="molecule type" value="Genomic_DNA"/>
</dbReference>
<dbReference type="PANTHER" id="PTHR13374:SF3">
    <property type="entry name" value="DET1 HOMOLOG"/>
    <property type="match status" value="1"/>
</dbReference>
<reference evidence="1" key="1">
    <citation type="submission" date="2022-02" db="EMBL/GenBank/DDBJ databases">
        <authorList>
            <person name="Henning P.M."/>
            <person name="McCubbin A.G."/>
            <person name="Shore J.S."/>
        </authorList>
    </citation>
    <scope>NUCLEOTIDE SEQUENCE</scope>
    <source>
        <strain evidence="1">F60SS</strain>
        <tissue evidence="1">Leaves</tissue>
    </source>
</reference>